<organism evidence="2 3">
    <name type="scientific">Pseudoduganella lurida</name>
    <dbReference type="NCBI Taxonomy" id="1036180"/>
    <lineage>
        <taxon>Bacteria</taxon>
        <taxon>Pseudomonadati</taxon>
        <taxon>Pseudomonadota</taxon>
        <taxon>Betaproteobacteria</taxon>
        <taxon>Burkholderiales</taxon>
        <taxon>Oxalobacteraceae</taxon>
        <taxon>Telluria group</taxon>
        <taxon>Pseudoduganella</taxon>
    </lineage>
</organism>
<keyword evidence="3" id="KW-1185">Reference proteome</keyword>
<dbReference type="InterPro" id="IPR046787">
    <property type="entry name" value="DnaT_2"/>
</dbReference>
<name>A0A562RJ06_9BURK</name>
<dbReference type="Pfam" id="PF20557">
    <property type="entry name" value="DnaT_2"/>
    <property type="match status" value="1"/>
</dbReference>
<sequence>MALIVETGTGLANAASYASVAAADAYHASRGNALWNTLATERKEQLLRAATDYMVVYAASWSGSRQYAEQALDWPRDGAEAFDFDVPQSTVPAQVVNACAVLALKAAAGPLLPDPAQAKKRQKVGPLEVEYQDYSTSTKRYASVDAMLLPFFGAGGGSIYMARLERS</sequence>
<feature type="domain" description="Putative DnaT-like" evidence="1">
    <location>
        <begin position="1"/>
        <end position="166"/>
    </location>
</feature>
<dbReference type="RefSeq" id="WP_145646766.1">
    <property type="nucleotide sequence ID" value="NZ_VLLB01000001.1"/>
</dbReference>
<proteinExistence type="predicted"/>
<dbReference type="Proteomes" id="UP000318431">
    <property type="component" value="Unassembled WGS sequence"/>
</dbReference>
<evidence type="ECO:0000313" key="2">
    <source>
        <dbReference type="EMBL" id="TWI69055.1"/>
    </source>
</evidence>
<dbReference type="EMBL" id="VLLB01000001">
    <property type="protein sequence ID" value="TWI69055.1"/>
    <property type="molecule type" value="Genomic_DNA"/>
</dbReference>
<comment type="caution">
    <text evidence="2">The sequence shown here is derived from an EMBL/GenBank/DDBJ whole genome shotgun (WGS) entry which is preliminary data.</text>
</comment>
<dbReference type="AlphaFoldDB" id="A0A562RJ06"/>
<evidence type="ECO:0000259" key="1">
    <source>
        <dbReference type="Pfam" id="PF20557"/>
    </source>
</evidence>
<evidence type="ECO:0000313" key="3">
    <source>
        <dbReference type="Proteomes" id="UP000318431"/>
    </source>
</evidence>
<gene>
    <name evidence="2" type="ORF">IP91_00120</name>
</gene>
<reference evidence="2 3" key="1">
    <citation type="journal article" date="2015" name="Stand. Genomic Sci.">
        <title>Genomic Encyclopedia of Bacterial and Archaeal Type Strains, Phase III: the genomes of soil and plant-associated and newly described type strains.</title>
        <authorList>
            <person name="Whitman W.B."/>
            <person name="Woyke T."/>
            <person name="Klenk H.P."/>
            <person name="Zhou Y."/>
            <person name="Lilburn T.G."/>
            <person name="Beck B.J."/>
            <person name="De Vos P."/>
            <person name="Vandamme P."/>
            <person name="Eisen J.A."/>
            <person name="Garrity G."/>
            <person name="Hugenholtz P."/>
            <person name="Kyrpides N.C."/>
        </authorList>
    </citation>
    <scope>NUCLEOTIDE SEQUENCE [LARGE SCALE GENOMIC DNA]</scope>
    <source>
        <strain evidence="2 3">CGMCC 1.10822</strain>
    </source>
</reference>
<protein>
    <recommendedName>
        <fullName evidence="1">Putative DnaT-like domain-containing protein</fullName>
    </recommendedName>
</protein>
<dbReference type="OrthoDB" id="8702413at2"/>
<accession>A0A562RJ06</accession>